<keyword evidence="3" id="KW-1185">Reference proteome</keyword>
<evidence type="ECO:0000313" key="3">
    <source>
        <dbReference type="Proteomes" id="UP000030003"/>
    </source>
</evidence>
<gene>
    <name evidence="2" type="ORF">N791_04020</name>
</gene>
<dbReference type="EMBL" id="AVBH01000114">
    <property type="protein sequence ID" value="KGO98202.1"/>
    <property type="molecule type" value="Genomic_DNA"/>
</dbReference>
<sequence length="145" mass="15451">MNRSRHLTAAVLVLSLLPQAAFASDAQCSLRLDEGWARLPPMEMPVLGGFGILVNPCGTDASVTGASSPDFEEVQVHETRHEDGMMRMRQVESLAVPATGSATLEPGGLHLMLMRPVRALESGDEVKVVFTLADGGTVPATLEVR</sequence>
<dbReference type="Gene3D" id="2.60.40.1890">
    <property type="entry name" value="PCu(A)C copper chaperone"/>
    <property type="match status" value="1"/>
</dbReference>
<proteinExistence type="predicted"/>
<dbReference type="SUPFAM" id="SSF110087">
    <property type="entry name" value="DR1885-like metal-binding protein"/>
    <property type="match status" value="1"/>
</dbReference>
<dbReference type="PANTHER" id="PTHR36302">
    <property type="entry name" value="BLR7088 PROTEIN"/>
    <property type="match status" value="1"/>
</dbReference>
<reference evidence="2 3" key="1">
    <citation type="submission" date="2013-08" db="EMBL/GenBank/DDBJ databases">
        <title>Genomic analysis of Lysobacter defluvii.</title>
        <authorList>
            <person name="Wang Q."/>
            <person name="Wang G."/>
        </authorList>
    </citation>
    <scope>NUCLEOTIDE SEQUENCE [LARGE SCALE GENOMIC DNA]</scope>
    <source>
        <strain evidence="2 3">IMMIB APB-9</strain>
    </source>
</reference>
<dbReference type="InterPro" id="IPR007410">
    <property type="entry name" value="LpqE-like"/>
</dbReference>
<dbReference type="Proteomes" id="UP000030003">
    <property type="component" value="Unassembled WGS sequence"/>
</dbReference>
<dbReference type="STRING" id="1385515.GCA_000423325_00530"/>
<dbReference type="InterPro" id="IPR058248">
    <property type="entry name" value="Lxx211020-like"/>
</dbReference>
<evidence type="ECO:0000256" key="1">
    <source>
        <dbReference type="SAM" id="SignalP"/>
    </source>
</evidence>
<dbReference type="PANTHER" id="PTHR36302:SF1">
    <property type="entry name" value="COPPER CHAPERONE PCU(A)C"/>
    <property type="match status" value="1"/>
</dbReference>
<dbReference type="Pfam" id="PF04314">
    <property type="entry name" value="PCuAC"/>
    <property type="match status" value="1"/>
</dbReference>
<feature type="chain" id="PRO_5001966751" description="Copper chaperone PCu(A)C" evidence="1">
    <location>
        <begin position="24"/>
        <end position="145"/>
    </location>
</feature>
<comment type="caution">
    <text evidence="2">The sequence shown here is derived from an EMBL/GenBank/DDBJ whole genome shotgun (WGS) entry which is preliminary data.</text>
</comment>
<evidence type="ECO:0008006" key="4">
    <source>
        <dbReference type="Google" id="ProtNLM"/>
    </source>
</evidence>
<organism evidence="2 3">
    <name type="scientific">Lysobacter defluvii IMMIB APB-9 = DSM 18482</name>
    <dbReference type="NCBI Taxonomy" id="1385515"/>
    <lineage>
        <taxon>Bacteria</taxon>
        <taxon>Pseudomonadati</taxon>
        <taxon>Pseudomonadota</taxon>
        <taxon>Gammaproteobacteria</taxon>
        <taxon>Lysobacterales</taxon>
        <taxon>Lysobacteraceae</taxon>
        <taxon>Novilysobacter</taxon>
    </lineage>
</organism>
<feature type="signal peptide" evidence="1">
    <location>
        <begin position="1"/>
        <end position="23"/>
    </location>
</feature>
<protein>
    <recommendedName>
        <fullName evidence="4">Copper chaperone PCu(A)C</fullName>
    </recommendedName>
</protein>
<dbReference type="eggNOG" id="COG2847">
    <property type="taxonomic scope" value="Bacteria"/>
</dbReference>
<dbReference type="RefSeq" id="WP_052106827.1">
    <property type="nucleotide sequence ID" value="NZ_AUHT01000005.1"/>
</dbReference>
<accession>A0A0A0M859</accession>
<keyword evidence="1" id="KW-0732">Signal</keyword>
<evidence type="ECO:0000313" key="2">
    <source>
        <dbReference type="EMBL" id="KGO98202.1"/>
    </source>
</evidence>
<name>A0A0A0M859_9GAMM</name>
<dbReference type="InterPro" id="IPR036182">
    <property type="entry name" value="PCuAC_sf"/>
</dbReference>
<dbReference type="AlphaFoldDB" id="A0A0A0M859"/>